<accession>A0ACC2YF27</accession>
<gene>
    <name evidence="1" type="ORF">H2199_009158</name>
</gene>
<evidence type="ECO:0000313" key="2">
    <source>
        <dbReference type="Proteomes" id="UP001172680"/>
    </source>
</evidence>
<organism evidence="1 2">
    <name type="scientific">Coniosporium tulheliwenetii</name>
    <dbReference type="NCBI Taxonomy" id="3383036"/>
    <lineage>
        <taxon>Eukaryota</taxon>
        <taxon>Fungi</taxon>
        <taxon>Dikarya</taxon>
        <taxon>Ascomycota</taxon>
        <taxon>Pezizomycotina</taxon>
        <taxon>Dothideomycetes</taxon>
        <taxon>Dothideomycetes incertae sedis</taxon>
        <taxon>Coniosporium</taxon>
    </lineage>
</organism>
<proteinExistence type="predicted"/>
<sequence>MASQRGRPGIYPSLSPEIWDMILAKLDQAARKRLRLSSKEFCGIATPDLFETTYFDLDEGGLDSLISIASHHELRRQVRALVLQRRRGLTDFDDFETWESSVIYEQEHSEIEADENDDDAGKGEEDAMSKQEWLALSANERGRLYQEYEADRAAMQEQTRRLACSIYFRVLGCTGVSEPVHPERLEKEGTMRSTLERFEEAVVSLTGLKTFAHRPAFLVDDRWGLCWRRLRFSFLINTDYDEDEEIEALQLSLALRALGLANHFSRSLHSMELYVAEAAFWGAASLGRLWDWDQIVRLRGLRQLREWSSEELAEEELADLIPTTGAQRLAHLREEQFLRQLFVMEHAFVYLTDLDCEVKGEPEGVLANAARPLAEFLKRAESLERVRLVFCWMVDGAPSRAYPGLGRRASEAAGDLFGQLARCRCWPRVRELELSVVTDEDALVAFLSTLAPTLRRLTLSHVALVPAGGRWESVLTSLAGMLRLDAVKLSSLEDDGRPRGRLVLEPTAPAWPGWDRERVCYGHYESAISDFVLGRSAVLVPIGPEDFFRQHLRGCEQARTMYIQAMAAHRRSKRRERRD</sequence>
<comment type="caution">
    <text evidence="1">The sequence shown here is derived from an EMBL/GenBank/DDBJ whole genome shotgun (WGS) entry which is preliminary data.</text>
</comment>
<reference evidence="1" key="1">
    <citation type="submission" date="2022-10" db="EMBL/GenBank/DDBJ databases">
        <title>Culturing micro-colonial fungi from biological soil crusts in the Mojave desert and describing Neophaeococcomyces mojavensis, and introducing the new genera and species Taxawa tesnikishii.</title>
        <authorList>
            <person name="Kurbessoian T."/>
            <person name="Stajich J.E."/>
        </authorList>
    </citation>
    <scope>NUCLEOTIDE SEQUENCE</scope>
    <source>
        <strain evidence="1">JES_115</strain>
    </source>
</reference>
<protein>
    <submittedName>
        <fullName evidence="1">Uncharacterized protein</fullName>
    </submittedName>
</protein>
<name>A0ACC2YF27_9PEZI</name>
<keyword evidence="2" id="KW-1185">Reference proteome</keyword>
<dbReference type="EMBL" id="JAPDRP010000038">
    <property type="protein sequence ID" value="KAJ9633959.1"/>
    <property type="molecule type" value="Genomic_DNA"/>
</dbReference>
<evidence type="ECO:0000313" key="1">
    <source>
        <dbReference type="EMBL" id="KAJ9633959.1"/>
    </source>
</evidence>
<dbReference type="Proteomes" id="UP001172680">
    <property type="component" value="Unassembled WGS sequence"/>
</dbReference>